<dbReference type="Proteomes" id="UP001359559">
    <property type="component" value="Unassembled WGS sequence"/>
</dbReference>
<keyword evidence="2" id="KW-1185">Reference proteome</keyword>
<dbReference type="AlphaFoldDB" id="A0AAN9K3P0"/>
<proteinExistence type="predicted"/>
<accession>A0AAN9K3P0</accession>
<gene>
    <name evidence="1" type="ORF">RJT34_06688</name>
</gene>
<dbReference type="EMBL" id="JAYKXN010000002">
    <property type="protein sequence ID" value="KAK7309728.1"/>
    <property type="molecule type" value="Genomic_DNA"/>
</dbReference>
<protein>
    <submittedName>
        <fullName evidence="1">Uncharacterized protein</fullName>
    </submittedName>
</protein>
<sequence length="70" mass="7765">MLSTSPFGNANSYSKVELFESELGVKPDMEIICSGPGLPVGFTSTRYDVIVDLWTNASNTILNVFHNIYY</sequence>
<evidence type="ECO:0000313" key="2">
    <source>
        <dbReference type="Proteomes" id="UP001359559"/>
    </source>
</evidence>
<name>A0AAN9K3P0_CLITE</name>
<organism evidence="1 2">
    <name type="scientific">Clitoria ternatea</name>
    <name type="common">Butterfly pea</name>
    <dbReference type="NCBI Taxonomy" id="43366"/>
    <lineage>
        <taxon>Eukaryota</taxon>
        <taxon>Viridiplantae</taxon>
        <taxon>Streptophyta</taxon>
        <taxon>Embryophyta</taxon>
        <taxon>Tracheophyta</taxon>
        <taxon>Spermatophyta</taxon>
        <taxon>Magnoliopsida</taxon>
        <taxon>eudicotyledons</taxon>
        <taxon>Gunneridae</taxon>
        <taxon>Pentapetalae</taxon>
        <taxon>rosids</taxon>
        <taxon>fabids</taxon>
        <taxon>Fabales</taxon>
        <taxon>Fabaceae</taxon>
        <taxon>Papilionoideae</taxon>
        <taxon>50 kb inversion clade</taxon>
        <taxon>NPAAA clade</taxon>
        <taxon>indigoferoid/millettioid clade</taxon>
        <taxon>Phaseoleae</taxon>
        <taxon>Clitoria</taxon>
    </lineage>
</organism>
<reference evidence="1 2" key="1">
    <citation type="submission" date="2024-01" db="EMBL/GenBank/DDBJ databases">
        <title>The genomes of 5 underutilized Papilionoideae crops provide insights into root nodulation and disease resistance.</title>
        <authorList>
            <person name="Yuan L."/>
        </authorList>
    </citation>
    <scope>NUCLEOTIDE SEQUENCE [LARGE SCALE GENOMIC DNA]</scope>
    <source>
        <strain evidence="1">LY-2023</strain>
        <tissue evidence="1">Leaf</tissue>
    </source>
</reference>
<comment type="caution">
    <text evidence="1">The sequence shown here is derived from an EMBL/GenBank/DDBJ whole genome shotgun (WGS) entry which is preliminary data.</text>
</comment>
<evidence type="ECO:0000313" key="1">
    <source>
        <dbReference type="EMBL" id="KAK7309728.1"/>
    </source>
</evidence>